<organism evidence="3 4">
    <name type="scientific">Nocardiopsis sediminis</name>
    <dbReference type="NCBI Taxonomy" id="1778267"/>
    <lineage>
        <taxon>Bacteria</taxon>
        <taxon>Bacillati</taxon>
        <taxon>Actinomycetota</taxon>
        <taxon>Actinomycetes</taxon>
        <taxon>Streptosporangiales</taxon>
        <taxon>Nocardiopsidaceae</taxon>
        <taxon>Nocardiopsis</taxon>
    </lineage>
</organism>
<keyword evidence="4" id="KW-1185">Reference proteome</keyword>
<dbReference type="InterPro" id="IPR052171">
    <property type="entry name" value="NHEJ_LigD"/>
</dbReference>
<dbReference type="NCBIfam" id="TIGR02778">
    <property type="entry name" value="ligD_pol"/>
    <property type="match status" value="1"/>
</dbReference>
<dbReference type="InterPro" id="IPR014145">
    <property type="entry name" value="LigD_pol_dom"/>
</dbReference>
<name>A0ABV8FT88_9ACTN</name>
<gene>
    <name evidence="3" type="primary">ligD</name>
    <name evidence="3" type="ORF">ACFOVU_21975</name>
</gene>
<sequence length="318" mass="34587">MSEGVEVFSAGRRRVGVGRPGKELFGAGGVTKRELAGHYRRVAPFMLAHVRGRPLALHRFPDGIDPGASGTPGFFQKNLPEYAPEWLRGVRVDRMHGGPITMLVCDDTATLLWLADQAVITPHPWTTRAAALRRPDRMIFDLDPPGHDFAAARRAAYDVRDVLAEVGLACYIMTTGSRGLHVVVPLRPEADIDAVRDLARGIAGAAARRHPGRLTTEVRKDKRGGRLFLDTMRNSYAQHSVAPYAVRALPGAPVATPLWWEELDAVRSAGAWSVRSLPGRLAELAAGGDPWHALGRHARSPRRAGERLARLTGAASPQ</sequence>
<protein>
    <submittedName>
        <fullName evidence="3">Non-homologous end-joining DNA ligase</fullName>
        <ecNumber evidence="3">6.5.1.1</ecNumber>
    </submittedName>
</protein>
<dbReference type="PANTHER" id="PTHR42705:SF2">
    <property type="entry name" value="BIFUNCTIONAL NON-HOMOLOGOUS END JOINING PROTEIN LIGD"/>
    <property type="match status" value="1"/>
</dbReference>
<dbReference type="Proteomes" id="UP001595847">
    <property type="component" value="Unassembled WGS sequence"/>
</dbReference>
<dbReference type="GO" id="GO:0003910">
    <property type="term" value="F:DNA ligase (ATP) activity"/>
    <property type="evidence" value="ECO:0007669"/>
    <property type="project" value="UniProtKB-EC"/>
</dbReference>
<dbReference type="EMBL" id="JBHSBH010000014">
    <property type="protein sequence ID" value="MFC3998609.1"/>
    <property type="molecule type" value="Genomic_DNA"/>
</dbReference>
<proteinExistence type="predicted"/>
<evidence type="ECO:0000313" key="4">
    <source>
        <dbReference type="Proteomes" id="UP001595847"/>
    </source>
</evidence>
<feature type="region of interest" description="Disordered" evidence="1">
    <location>
        <begin position="293"/>
        <end position="318"/>
    </location>
</feature>
<evidence type="ECO:0000313" key="3">
    <source>
        <dbReference type="EMBL" id="MFC3998609.1"/>
    </source>
</evidence>
<evidence type="ECO:0000259" key="2">
    <source>
        <dbReference type="Pfam" id="PF21686"/>
    </source>
</evidence>
<dbReference type="PANTHER" id="PTHR42705">
    <property type="entry name" value="BIFUNCTIONAL NON-HOMOLOGOUS END JOINING PROTEIN LIGD"/>
    <property type="match status" value="1"/>
</dbReference>
<keyword evidence="3" id="KW-0436">Ligase</keyword>
<dbReference type="Gene3D" id="3.90.920.10">
    <property type="entry name" value="DNA primase, PRIM domain"/>
    <property type="match status" value="1"/>
</dbReference>
<accession>A0ABV8FT88</accession>
<comment type="caution">
    <text evidence="3">The sequence shown here is derived from an EMBL/GenBank/DDBJ whole genome shotgun (WGS) entry which is preliminary data.</text>
</comment>
<dbReference type="RefSeq" id="WP_378536593.1">
    <property type="nucleotide sequence ID" value="NZ_JBHSBH010000014.1"/>
</dbReference>
<evidence type="ECO:0000256" key="1">
    <source>
        <dbReference type="SAM" id="MobiDB-lite"/>
    </source>
</evidence>
<reference evidence="4" key="1">
    <citation type="journal article" date="2019" name="Int. J. Syst. Evol. Microbiol.">
        <title>The Global Catalogue of Microorganisms (GCM) 10K type strain sequencing project: providing services to taxonomists for standard genome sequencing and annotation.</title>
        <authorList>
            <consortium name="The Broad Institute Genomics Platform"/>
            <consortium name="The Broad Institute Genome Sequencing Center for Infectious Disease"/>
            <person name="Wu L."/>
            <person name="Ma J."/>
        </authorList>
    </citation>
    <scope>NUCLEOTIDE SEQUENCE [LARGE SCALE GENOMIC DNA]</scope>
    <source>
        <strain evidence="4">TBRC 1826</strain>
    </source>
</reference>
<dbReference type="EC" id="6.5.1.1" evidence="3"/>
<dbReference type="CDD" id="cd04861">
    <property type="entry name" value="LigD_Pol_like"/>
    <property type="match status" value="1"/>
</dbReference>
<dbReference type="Pfam" id="PF21686">
    <property type="entry name" value="LigD_Prim-Pol"/>
    <property type="match status" value="1"/>
</dbReference>
<feature type="domain" description="DNA ligase D polymerase" evidence="2">
    <location>
        <begin position="31"/>
        <end position="291"/>
    </location>
</feature>